<dbReference type="RefSeq" id="XP_012649541.1">
    <property type="nucleotide sequence ID" value="XM_012794087.1"/>
</dbReference>
<dbReference type="EMBL" id="LN871598">
    <property type="protein sequence ID" value="CTQ41530.1"/>
    <property type="molecule type" value="Genomic_DNA"/>
</dbReference>
<dbReference type="KEGG" id="bmic:BMR1_03g04660"/>
<dbReference type="InterPro" id="IPR040044">
    <property type="entry name" value="SRR1L"/>
</dbReference>
<reference evidence="3 4" key="3">
    <citation type="journal article" date="2016" name="Sci. Rep.">
        <title>Genome-wide diversity and gene expression profiling of Babesia microti isolates identify polymorphic genes that mediate host-pathogen interactions.</title>
        <authorList>
            <person name="Silva J.C."/>
            <person name="Cornillot E."/>
            <person name="McCracken C."/>
            <person name="Usmani-Brown S."/>
            <person name="Dwivedi A."/>
            <person name="Ifeonu O.O."/>
            <person name="Crabtree J."/>
            <person name="Gotia H.T."/>
            <person name="Virji A.Z."/>
            <person name="Reynes C."/>
            <person name="Colinge J."/>
            <person name="Kumar V."/>
            <person name="Lawres L."/>
            <person name="Pazzi J.E."/>
            <person name="Pablo J.V."/>
            <person name="Hung C."/>
            <person name="Brancato J."/>
            <person name="Kumari P."/>
            <person name="Orvis J."/>
            <person name="Tretina K."/>
            <person name="Chibucos M."/>
            <person name="Ott S."/>
            <person name="Sadzewicz L."/>
            <person name="Sengamalay N."/>
            <person name="Shetty A.C."/>
            <person name="Su Q."/>
            <person name="Tallon L."/>
            <person name="Fraser C.M."/>
            <person name="Frutos R."/>
            <person name="Molina D.M."/>
            <person name="Krause P.J."/>
            <person name="Ben Mamoun C."/>
        </authorList>
    </citation>
    <scope>NUCLEOTIDE SEQUENCE [LARGE SCALE GENOMIC DNA]</scope>
    <source>
        <strain evidence="3 4">RI</strain>
    </source>
</reference>
<dbReference type="GeneID" id="24425579"/>
<organism evidence="3 4">
    <name type="scientific">Babesia microti (strain RI)</name>
    <dbReference type="NCBI Taxonomy" id="1133968"/>
    <lineage>
        <taxon>Eukaryota</taxon>
        <taxon>Sar</taxon>
        <taxon>Alveolata</taxon>
        <taxon>Apicomplexa</taxon>
        <taxon>Aconoidasida</taxon>
        <taxon>Piroplasmida</taxon>
        <taxon>Babesiidae</taxon>
        <taxon>Babesia</taxon>
    </lineage>
</organism>
<evidence type="ECO:0000259" key="2">
    <source>
        <dbReference type="Pfam" id="PF07985"/>
    </source>
</evidence>
<proteinExistence type="inferred from homology"/>
<dbReference type="GO" id="GO:0005737">
    <property type="term" value="C:cytoplasm"/>
    <property type="evidence" value="ECO:0007669"/>
    <property type="project" value="TreeGrafter"/>
</dbReference>
<dbReference type="GO" id="GO:0005634">
    <property type="term" value="C:nucleus"/>
    <property type="evidence" value="ECO:0007669"/>
    <property type="project" value="TreeGrafter"/>
</dbReference>
<evidence type="ECO:0000256" key="1">
    <source>
        <dbReference type="ARBA" id="ARBA00009856"/>
    </source>
</evidence>
<keyword evidence="4" id="KW-1185">Reference proteome</keyword>
<reference evidence="3 4" key="1">
    <citation type="journal article" date="2012" name="Nucleic Acids Res.">
        <title>Sequencing of the smallest Apicomplexan genome from the human pathogen Babesia microti.</title>
        <authorList>
            <person name="Cornillot E."/>
            <person name="Hadj-Kaddour K."/>
            <person name="Dassouli A."/>
            <person name="Noel B."/>
            <person name="Ranwez V."/>
            <person name="Vacherie B."/>
            <person name="Augagneur Y."/>
            <person name="Bres V."/>
            <person name="Duclos A."/>
            <person name="Randazzo S."/>
            <person name="Carcy B."/>
            <person name="Debierre-Grockiego F."/>
            <person name="Delbecq S."/>
            <person name="Moubri-Menage K."/>
            <person name="Shams-Eldin H."/>
            <person name="Usmani-Brown S."/>
            <person name="Bringaud F."/>
            <person name="Wincker P."/>
            <person name="Vivares C.P."/>
            <person name="Schwarz R.T."/>
            <person name="Schetters T.P."/>
            <person name="Krause P.J."/>
            <person name="Gorenflot A."/>
            <person name="Berry V."/>
            <person name="Barbe V."/>
            <person name="Ben Mamoun C."/>
        </authorList>
    </citation>
    <scope>NUCLEOTIDE SEQUENCE [LARGE SCALE GENOMIC DNA]</scope>
    <source>
        <strain evidence="3 4">RI</strain>
    </source>
</reference>
<accession>A0A0K3ASU3</accession>
<feature type="domain" description="SRR1-like" evidence="2">
    <location>
        <begin position="104"/>
        <end position="264"/>
    </location>
</feature>
<dbReference type="InterPro" id="IPR012942">
    <property type="entry name" value="SRR1-like"/>
</dbReference>
<protein>
    <recommendedName>
        <fullName evidence="2">SRR1-like domain-containing protein</fullName>
    </recommendedName>
</protein>
<reference evidence="3 4" key="2">
    <citation type="journal article" date="2013" name="PLoS ONE">
        <title>Whole genome mapping and re-organization of the nuclear and mitochondrial genomes of Babesia microti isolates.</title>
        <authorList>
            <person name="Cornillot E."/>
            <person name="Dassouli A."/>
            <person name="Garg A."/>
            <person name="Pachikara N."/>
            <person name="Randazzo S."/>
            <person name="Depoix D."/>
            <person name="Carcy B."/>
            <person name="Delbecq S."/>
            <person name="Frutos R."/>
            <person name="Silva J.C."/>
            <person name="Sutton R."/>
            <person name="Krause P.J."/>
            <person name="Mamoun C.B."/>
        </authorList>
    </citation>
    <scope>NUCLEOTIDE SEQUENCE [LARGE SCALE GENOMIC DNA]</scope>
    <source>
        <strain evidence="3 4">RI</strain>
    </source>
</reference>
<dbReference type="PANTHER" id="PTHR28626:SF3">
    <property type="entry name" value="SRR1-LIKE PROTEIN"/>
    <property type="match status" value="1"/>
</dbReference>
<dbReference type="AlphaFoldDB" id="A0A0K3ASU3"/>
<dbReference type="PANTHER" id="PTHR28626">
    <property type="entry name" value="SRR1-LIKE PROTEIN"/>
    <property type="match status" value="1"/>
</dbReference>
<evidence type="ECO:0000313" key="4">
    <source>
        <dbReference type="Proteomes" id="UP000002899"/>
    </source>
</evidence>
<dbReference type="OrthoDB" id="551431at2759"/>
<evidence type="ECO:0000313" key="3">
    <source>
        <dbReference type="EMBL" id="CTQ41530.1"/>
    </source>
</evidence>
<name>A0A0K3ASU3_BABMR</name>
<dbReference type="Pfam" id="PF07985">
    <property type="entry name" value="SRR1"/>
    <property type="match status" value="1"/>
</dbReference>
<comment type="similarity">
    <text evidence="1">Belongs to the SRR1 family.</text>
</comment>
<sequence>MSDIIIKYVGNHIFLLAYRMKDGDDGWRYVIASKNRHVRGDISTWGNYSNNKKFDKNLLPETTPANVDIDKVVGNIDSIVSTIKSSTFYSFLSEALHKVVSKNLKMIVLGCASPTCGPFITNCKCQWALAKLLTVDSNHLFKIISVEIFDPLMSDTDYQIWQRLIEFPNTTAETDWTLLIMPHCEVDLYRTVLESLSHKLDIIESAKQLASGSYVFRNIAKLSNVILLSNTLSNCDSLDLNTEITEIKLPKFDPYPNAFNDLYLITIDT</sequence>
<dbReference type="VEuPathDB" id="PiroplasmaDB:BMR1_03g04660"/>
<dbReference type="Proteomes" id="UP000002899">
    <property type="component" value="Chromosome III"/>
</dbReference>
<gene>
    <name evidence="3" type="ORF">BMR1_03g04660</name>
</gene>